<dbReference type="RefSeq" id="WP_108184803.1">
    <property type="nucleotide sequence ID" value="NZ_JAEKCZ010000034.1"/>
</dbReference>
<dbReference type="AlphaFoldDB" id="A0A8I1FZC7"/>
<evidence type="ECO:0000256" key="1">
    <source>
        <dbReference type="SAM" id="SignalP"/>
    </source>
</evidence>
<feature type="signal peptide" evidence="1">
    <location>
        <begin position="1"/>
        <end position="23"/>
    </location>
</feature>
<comment type="caution">
    <text evidence="2">The sequence shown here is derived from an EMBL/GenBank/DDBJ whole genome shotgun (WGS) entry which is preliminary data.</text>
</comment>
<proteinExistence type="predicted"/>
<reference evidence="2" key="1">
    <citation type="submission" date="2020-12" db="EMBL/GenBank/DDBJ databases">
        <title>Antibiotic resistance and phylogeny of Pseudomonas spp. isolated over three decades from chicken meat in the Norwegian food chain.</title>
        <authorList>
            <person name="Moen B."/>
        </authorList>
    </citation>
    <scope>NUCLEOTIDE SEQUENCE</scope>
    <source>
        <strain evidence="2">MF6762</strain>
    </source>
</reference>
<feature type="chain" id="PRO_5034947724" evidence="1">
    <location>
        <begin position="24"/>
        <end position="118"/>
    </location>
</feature>
<sequence length="118" mass="12849">MRTKLFCLFVLALALTTAKDASSGDGGPTLTVHTKANGMVVDAFRHYAGQSQRDTTGLIPEATSLGPQMFKLRFKECGEVKFSDQESGNAGIASGRGTTSKCQITNWDIQWKVVHVRR</sequence>
<evidence type="ECO:0000313" key="2">
    <source>
        <dbReference type="EMBL" id="MBJ2259691.1"/>
    </source>
</evidence>
<organism evidence="2 3">
    <name type="scientific">Pseudomonas psychrophila</name>
    <dbReference type="NCBI Taxonomy" id="122355"/>
    <lineage>
        <taxon>Bacteria</taxon>
        <taxon>Pseudomonadati</taxon>
        <taxon>Pseudomonadota</taxon>
        <taxon>Gammaproteobacteria</taxon>
        <taxon>Pseudomonadales</taxon>
        <taxon>Pseudomonadaceae</taxon>
        <taxon>Pseudomonas</taxon>
    </lineage>
</organism>
<accession>A0A8I1FZC7</accession>
<name>A0A8I1FZC7_9PSED</name>
<protein>
    <submittedName>
        <fullName evidence="2">Uncharacterized protein</fullName>
    </submittedName>
</protein>
<keyword evidence="1" id="KW-0732">Signal</keyword>
<evidence type="ECO:0000313" key="3">
    <source>
        <dbReference type="Proteomes" id="UP000658390"/>
    </source>
</evidence>
<dbReference type="Proteomes" id="UP000658390">
    <property type="component" value="Unassembled WGS sequence"/>
</dbReference>
<gene>
    <name evidence="2" type="ORF">JFT45_24620</name>
</gene>
<dbReference type="EMBL" id="JAEKCZ010000034">
    <property type="protein sequence ID" value="MBJ2259691.1"/>
    <property type="molecule type" value="Genomic_DNA"/>
</dbReference>